<accession>A0ABZ2IEQ8</accession>
<organism evidence="3 4">
    <name type="scientific">Brevundimonas olei</name>
    <dbReference type="NCBI Taxonomy" id="657642"/>
    <lineage>
        <taxon>Bacteria</taxon>
        <taxon>Pseudomonadati</taxon>
        <taxon>Pseudomonadota</taxon>
        <taxon>Alphaproteobacteria</taxon>
        <taxon>Caulobacterales</taxon>
        <taxon>Caulobacteraceae</taxon>
        <taxon>Brevundimonas</taxon>
    </lineage>
</organism>
<feature type="region of interest" description="Disordered" evidence="1">
    <location>
        <begin position="19"/>
        <end position="52"/>
    </location>
</feature>
<gene>
    <name evidence="3" type="ORF">V8J38_06415</name>
</gene>
<protein>
    <recommendedName>
        <fullName evidence="5">DUF3617 family protein</fullName>
    </recommendedName>
</protein>
<reference evidence="3 4" key="1">
    <citation type="submission" date="2024-02" db="EMBL/GenBank/DDBJ databases">
        <title>Distribution and functional of Brevundimonas-related endobacteria within Verticillium dahliae.</title>
        <authorList>
            <person name="Zeng H."/>
        </authorList>
    </citation>
    <scope>NUCLEOTIDE SEQUENCE [LARGE SCALE GENOMIC DNA]</scope>
    <source>
        <strain evidence="3 4">TRM 44200</strain>
    </source>
</reference>
<dbReference type="Proteomes" id="UP001363460">
    <property type="component" value="Chromosome"/>
</dbReference>
<dbReference type="RefSeq" id="WP_338578361.1">
    <property type="nucleotide sequence ID" value="NZ_CP146369.1"/>
</dbReference>
<evidence type="ECO:0000256" key="1">
    <source>
        <dbReference type="SAM" id="MobiDB-lite"/>
    </source>
</evidence>
<name>A0ABZ2IEQ8_9CAUL</name>
<feature type="signal peptide" evidence="2">
    <location>
        <begin position="1"/>
        <end position="18"/>
    </location>
</feature>
<dbReference type="PROSITE" id="PS51257">
    <property type="entry name" value="PROKAR_LIPOPROTEIN"/>
    <property type="match status" value="1"/>
</dbReference>
<keyword evidence="2" id="KW-0732">Signal</keyword>
<keyword evidence="4" id="KW-1185">Reference proteome</keyword>
<proteinExistence type="predicted"/>
<dbReference type="EMBL" id="CP146369">
    <property type="protein sequence ID" value="WWT56069.1"/>
    <property type="molecule type" value="Genomic_DNA"/>
</dbReference>
<sequence length="158" mass="16947">MKRSSPPLLVVLATLLTACDPPGQVNPPTEPAQPIQGPGTSAPPPQRPPGMEPLMRGAGATSFIGRWAPTAETCAQPGDQAALRITTTDLHGRGLRCVIESIDERGQGYDALLDCETGSGRSSRQVRFEATNETLRLIRLDRPDEAPQRLIRCTALAR</sequence>
<feature type="compositionally biased region" description="Pro residues" evidence="1">
    <location>
        <begin position="41"/>
        <end position="51"/>
    </location>
</feature>
<evidence type="ECO:0000313" key="3">
    <source>
        <dbReference type="EMBL" id="WWT56069.1"/>
    </source>
</evidence>
<evidence type="ECO:0000256" key="2">
    <source>
        <dbReference type="SAM" id="SignalP"/>
    </source>
</evidence>
<evidence type="ECO:0000313" key="4">
    <source>
        <dbReference type="Proteomes" id="UP001363460"/>
    </source>
</evidence>
<evidence type="ECO:0008006" key="5">
    <source>
        <dbReference type="Google" id="ProtNLM"/>
    </source>
</evidence>
<feature type="chain" id="PRO_5046409955" description="DUF3617 family protein" evidence="2">
    <location>
        <begin position="19"/>
        <end position="158"/>
    </location>
</feature>